<dbReference type="Proteomes" id="UP001231189">
    <property type="component" value="Unassembled WGS sequence"/>
</dbReference>
<dbReference type="AlphaFoldDB" id="A0AAD8R0U1"/>
<dbReference type="SUPFAM" id="SSF52047">
    <property type="entry name" value="RNI-like"/>
    <property type="match status" value="1"/>
</dbReference>
<evidence type="ECO:0000259" key="1">
    <source>
        <dbReference type="PROSITE" id="PS50181"/>
    </source>
</evidence>
<feature type="domain" description="F-box" evidence="1">
    <location>
        <begin position="12"/>
        <end position="48"/>
    </location>
</feature>
<comment type="caution">
    <text evidence="2">The sequence shown here is derived from an EMBL/GenBank/DDBJ whole genome shotgun (WGS) entry which is preliminary data.</text>
</comment>
<dbReference type="Gene3D" id="1.20.1280.50">
    <property type="match status" value="1"/>
</dbReference>
<sequence length="456" mass="50460">MESRPSKVGQDRDRISALPDDLLLGILGRLSLHEAVRAGAVSTRWRHLPHQLSRVDLDVDDFQGRAPLETMGAFTGAVCRLLPTCPPAECKCDCNSRRSVKALRLCFHLSAPDLSSIGRAVEDTVSRGQTELLEFDVIPPTSDSDLTAVGRTELGQQFMSFSHACPIAFRWLTDLSLTSLDLGDADLPSLMGACDKLEHLSLTSCILGWHSALEIDVPNSVIQSLEFVSCSCMRIELVSLPKLTHLTCVSWNSENPPLRLGYVPQLRSVTLCTHAGVGQAPFALSECLTTNVTSLSQLHLNFSCQMIWIKPEHPKLLTPIFRNLKDLGLWHIFPECDLSWTLFILEAAPALQMFIVRIDRVVGVEGCDLHMGEREVLTADTVLHYCAQLDNDLCCVRGGYASTHLLDARVDFRLRSHLEKRSLAAGRADGNRIYAMVLLKPSSMVQPRAQPHPWPA</sequence>
<evidence type="ECO:0000313" key="3">
    <source>
        <dbReference type="Proteomes" id="UP001231189"/>
    </source>
</evidence>
<dbReference type="PANTHER" id="PTHR32153">
    <property type="entry name" value="OJ000223_09.16 PROTEIN"/>
    <property type="match status" value="1"/>
</dbReference>
<gene>
    <name evidence="2" type="ORF">QYE76_035052</name>
</gene>
<proteinExistence type="predicted"/>
<dbReference type="InterPro" id="IPR044997">
    <property type="entry name" value="F-box_plant"/>
</dbReference>
<dbReference type="SUPFAM" id="SSF81383">
    <property type="entry name" value="F-box domain"/>
    <property type="match status" value="1"/>
</dbReference>
<dbReference type="InterPro" id="IPR055411">
    <property type="entry name" value="LRR_FXL15/At3g58940/PEG3-like"/>
</dbReference>
<dbReference type="Pfam" id="PF12937">
    <property type="entry name" value="F-box-like"/>
    <property type="match status" value="1"/>
</dbReference>
<accession>A0AAD8R0U1</accession>
<reference evidence="2" key="1">
    <citation type="submission" date="2023-07" db="EMBL/GenBank/DDBJ databases">
        <title>A chromosome-level genome assembly of Lolium multiflorum.</title>
        <authorList>
            <person name="Chen Y."/>
            <person name="Copetti D."/>
            <person name="Kolliker R."/>
            <person name="Studer B."/>
        </authorList>
    </citation>
    <scope>NUCLEOTIDE SEQUENCE</scope>
    <source>
        <strain evidence="2">02402/16</strain>
        <tissue evidence="2">Leaf</tissue>
    </source>
</reference>
<protein>
    <recommendedName>
        <fullName evidence="1">F-box domain-containing protein</fullName>
    </recommendedName>
</protein>
<name>A0AAD8R0U1_LOLMU</name>
<dbReference type="EMBL" id="JAUUTY010000007">
    <property type="protein sequence ID" value="KAK1611379.1"/>
    <property type="molecule type" value="Genomic_DNA"/>
</dbReference>
<keyword evidence="3" id="KW-1185">Reference proteome</keyword>
<dbReference type="PROSITE" id="PS50181">
    <property type="entry name" value="FBOX"/>
    <property type="match status" value="1"/>
</dbReference>
<dbReference type="Pfam" id="PF24758">
    <property type="entry name" value="LRR_At5g56370"/>
    <property type="match status" value="1"/>
</dbReference>
<dbReference type="Gene3D" id="3.80.10.10">
    <property type="entry name" value="Ribonuclease Inhibitor"/>
    <property type="match status" value="1"/>
</dbReference>
<dbReference type="InterPro" id="IPR032675">
    <property type="entry name" value="LRR_dom_sf"/>
</dbReference>
<dbReference type="InterPro" id="IPR036047">
    <property type="entry name" value="F-box-like_dom_sf"/>
</dbReference>
<organism evidence="2 3">
    <name type="scientific">Lolium multiflorum</name>
    <name type="common">Italian ryegrass</name>
    <name type="synonym">Lolium perenne subsp. multiflorum</name>
    <dbReference type="NCBI Taxonomy" id="4521"/>
    <lineage>
        <taxon>Eukaryota</taxon>
        <taxon>Viridiplantae</taxon>
        <taxon>Streptophyta</taxon>
        <taxon>Embryophyta</taxon>
        <taxon>Tracheophyta</taxon>
        <taxon>Spermatophyta</taxon>
        <taxon>Magnoliopsida</taxon>
        <taxon>Liliopsida</taxon>
        <taxon>Poales</taxon>
        <taxon>Poaceae</taxon>
        <taxon>BOP clade</taxon>
        <taxon>Pooideae</taxon>
        <taxon>Poodae</taxon>
        <taxon>Poeae</taxon>
        <taxon>Poeae Chloroplast Group 2 (Poeae type)</taxon>
        <taxon>Loliodinae</taxon>
        <taxon>Loliinae</taxon>
        <taxon>Lolium</taxon>
    </lineage>
</organism>
<evidence type="ECO:0000313" key="2">
    <source>
        <dbReference type="EMBL" id="KAK1611379.1"/>
    </source>
</evidence>
<dbReference type="InterPro" id="IPR001810">
    <property type="entry name" value="F-box_dom"/>
</dbReference>